<dbReference type="AlphaFoldDB" id="A0A063BW52"/>
<accession>A0A063BW52</accession>
<feature type="region of interest" description="Disordered" evidence="1">
    <location>
        <begin position="449"/>
        <end position="470"/>
    </location>
</feature>
<keyword evidence="4" id="KW-1185">Reference proteome</keyword>
<sequence>MVTTRSGAGRPVNRVGTRRQKVASPASKSIKRSTSTRKSTRGRRRKDAGSGSEASPHSTAESSPQPEPDQSENEAPKSPSFYQGINANASIERREANDIPQEDDEAFWRMVHEAIAKEVASEWPLRHQQYSVNQEQERLDEERGGAEVANAQTSVQDEVIVSDRGSPQSLKLENITRVTSIAVDMQYIEPEPEGRKSISRYVSCHVVNKIINVMSKPGWTNEKGDWTDGLLQHEKEDAAQWIARHSSCITDTRERELFSCTSCLWQLLRNMPKSPHLEDQARFLRQRSTGLKNALRKMQDLAQGIKEQMVLAKQSGETVIDDGDARSDLITSTCERLIPGLILTLKEALLLGGSPGTPETPQRVGNCKGNFTACTLQLGLRIVGFIELLSGVIFLDETEPDGDSAKSDQAQRTKKKLFGSFNSDLSKLRDCLLEAMNNLKYDAEAPQRRAEMMEHDKRVRKERERQDRQLEEDANRQYGLFVASMKQDSYYLKFGWYRSEDKIIVDHIRKIKSPKIEYLVTQLPGRTARQVEEQIIKLRARMKADFRARGMPPPKWCYS</sequence>
<dbReference type="RefSeq" id="XP_042994102.1">
    <property type="nucleotide sequence ID" value="XM_043138168.1"/>
</dbReference>
<dbReference type="EMBL" id="BBTG02000005">
    <property type="protein sequence ID" value="GAO13351.1"/>
    <property type="molecule type" value="Genomic_DNA"/>
</dbReference>
<name>A0A063BW52_USTVR</name>
<dbReference type="KEGG" id="uvi:66061448"/>
<proteinExistence type="predicted"/>
<dbReference type="STRING" id="1159556.A0A063BW52"/>
<dbReference type="Proteomes" id="UP000027002">
    <property type="component" value="Chromosome 1"/>
</dbReference>
<dbReference type="OrthoDB" id="5236024at2759"/>
<feature type="region of interest" description="Disordered" evidence="1">
    <location>
        <begin position="1"/>
        <end position="82"/>
    </location>
</feature>
<evidence type="ECO:0000313" key="4">
    <source>
        <dbReference type="Proteomes" id="UP000027002"/>
    </source>
</evidence>
<feature type="compositionally biased region" description="Polar residues" evidence="1">
    <location>
        <begin position="52"/>
        <end position="64"/>
    </location>
</feature>
<evidence type="ECO:0000256" key="1">
    <source>
        <dbReference type="SAM" id="MobiDB-lite"/>
    </source>
</evidence>
<reference evidence="3" key="3">
    <citation type="submission" date="2020-03" db="EMBL/GenBank/DDBJ databases">
        <title>A mixture of massive structural variations and highly conserved coding sequences in Ustilaginoidea virens genome.</title>
        <authorList>
            <person name="Zhang K."/>
            <person name="Zhao Z."/>
            <person name="Zhang Z."/>
            <person name="Li Y."/>
            <person name="Hsiang T."/>
            <person name="Sun W."/>
        </authorList>
    </citation>
    <scope>NUCLEOTIDE SEQUENCE</scope>
    <source>
        <strain evidence="3">UV-8b</strain>
    </source>
</reference>
<feature type="compositionally biased region" description="Basic residues" evidence="1">
    <location>
        <begin position="29"/>
        <end position="46"/>
    </location>
</feature>
<reference evidence="2" key="1">
    <citation type="journal article" date="2016" name="Genome Announc.">
        <title>Genome Sequence of Ustilaginoidea virens IPU010, a Rice Pathogenic Fungus Causing False Smut.</title>
        <authorList>
            <person name="Kumagai T."/>
            <person name="Ishii T."/>
            <person name="Terai G."/>
            <person name="Umemura M."/>
            <person name="Machida M."/>
            <person name="Asai K."/>
        </authorList>
    </citation>
    <scope>NUCLEOTIDE SEQUENCE [LARGE SCALE GENOMIC DNA]</scope>
    <source>
        <strain evidence="2">IPU010</strain>
    </source>
</reference>
<organism evidence="2 5">
    <name type="scientific">Ustilaginoidea virens</name>
    <name type="common">Rice false smut fungus</name>
    <name type="synonym">Villosiclava virens</name>
    <dbReference type="NCBI Taxonomy" id="1159556"/>
    <lineage>
        <taxon>Eukaryota</taxon>
        <taxon>Fungi</taxon>
        <taxon>Dikarya</taxon>
        <taxon>Ascomycota</taxon>
        <taxon>Pezizomycotina</taxon>
        <taxon>Sordariomycetes</taxon>
        <taxon>Hypocreomycetidae</taxon>
        <taxon>Hypocreales</taxon>
        <taxon>Clavicipitaceae</taxon>
        <taxon>Ustilaginoidea</taxon>
    </lineage>
</organism>
<evidence type="ECO:0000313" key="3">
    <source>
        <dbReference type="EMBL" id="QUC16429.1"/>
    </source>
</evidence>
<dbReference type="Proteomes" id="UP000054053">
    <property type="component" value="Unassembled WGS sequence"/>
</dbReference>
<evidence type="ECO:0000313" key="2">
    <source>
        <dbReference type="EMBL" id="GAO13351.1"/>
    </source>
</evidence>
<reference evidence="5" key="2">
    <citation type="journal article" date="2016" name="Genome Announc.">
        <title>Genome sequence of Ustilaginoidea virens IPU010, a rice pathogenic fungus causing false smut.</title>
        <authorList>
            <person name="Kumagai T."/>
            <person name="Ishii T."/>
            <person name="Terai G."/>
            <person name="Umemura M."/>
            <person name="Machida M."/>
            <person name="Asai K."/>
        </authorList>
    </citation>
    <scope>NUCLEOTIDE SEQUENCE [LARGE SCALE GENOMIC DNA]</scope>
    <source>
        <strain evidence="5">IPU010</strain>
    </source>
</reference>
<protein>
    <submittedName>
        <fullName evidence="2">Uncharacterized protein</fullName>
    </submittedName>
</protein>
<dbReference type="EMBL" id="CP072753">
    <property type="protein sequence ID" value="QUC16429.1"/>
    <property type="molecule type" value="Genomic_DNA"/>
</dbReference>
<evidence type="ECO:0000313" key="5">
    <source>
        <dbReference type="Proteomes" id="UP000054053"/>
    </source>
</evidence>
<dbReference type="GeneID" id="66061448"/>
<dbReference type="HOGENOM" id="CLU_448398_0_0_1"/>
<gene>
    <name evidence="3" type="ORF">UV8b_00670</name>
    <name evidence="2" type="ORF">UVI_02013620</name>
</gene>